<organism evidence="2 3">
    <name type="scientific">Salix suchowensis</name>
    <dbReference type="NCBI Taxonomy" id="1278906"/>
    <lineage>
        <taxon>Eukaryota</taxon>
        <taxon>Viridiplantae</taxon>
        <taxon>Streptophyta</taxon>
        <taxon>Embryophyta</taxon>
        <taxon>Tracheophyta</taxon>
        <taxon>Spermatophyta</taxon>
        <taxon>Magnoliopsida</taxon>
        <taxon>eudicotyledons</taxon>
        <taxon>Gunneridae</taxon>
        <taxon>Pentapetalae</taxon>
        <taxon>rosids</taxon>
        <taxon>fabids</taxon>
        <taxon>Malpighiales</taxon>
        <taxon>Salicaceae</taxon>
        <taxon>Saliceae</taxon>
        <taxon>Salix</taxon>
    </lineage>
</organism>
<proteinExistence type="predicted"/>
<dbReference type="InterPro" id="IPR038943">
    <property type="entry name" value="PLDrp1-like"/>
</dbReference>
<evidence type="ECO:0000256" key="1">
    <source>
        <dbReference type="SAM" id="MobiDB-lite"/>
    </source>
</evidence>
<feature type="region of interest" description="Disordered" evidence="1">
    <location>
        <begin position="172"/>
        <end position="234"/>
    </location>
</feature>
<dbReference type="PANTHER" id="PTHR33971:SF3">
    <property type="entry name" value="UBIQUITIN CARBOXYL-TERMINAL HYDROLASE 36"/>
    <property type="match status" value="1"/>
</dbReference>
<name>A0ABQ9AFA1_9ROSI</name>
<feature type="compositionally biased region" description="Basic and acidic residues" evidence="1">
    <location>
        <begin position="210"/>
        <end position="226"/>
    </location>
</feature>
<comment type="caution">
    <text evidence="2">The sequence shown here is derived from an EMBL/GenBank/DDBJ whole genome shotgun (WGS) entry which is preliminary data.</text>
</comment>
<evidence type="ECO:0000313" key="2">
    <source>
        <dbReference type="EMBL" id="KAJ6333668.1"/>
    </source>
</evidence>
<protein>
    <submittedName>
        <fullName evidence="2">Uncharacterized protein</fullName>
    </submittedName>
</protein>
<sequence>MAYYSYSYDGDNQGGYYNGGYSITPYNSSYDSSSDHDSVAYSSYNYNQNQGFSYDPPSYYAAYDPVSSYSRTAYSESTFSEPMCIKYDPGNYYHEQTRFIVSYDVSEFNETDFEEYDPTPYDGGFDLAAIYGKPLPPSAETCYPRSTPDPNVASLDGFSYGSIIAPYGKDEVSEPAAKPQSGSKPISPPPIEAAPVPLEFSDGHGNSQEKVQRDEDSEGKGADHPDPWPGYDTGIARDWPQVPSGYGLEAMDLCEGLFGYWPCLSRYARNNHDCQKAADCGSSDPCCGRWDDGGSGYGHQWKVTTADYLFGSSNPYGDRRDDGGGSSFGNVTYGYERHYQEEPLFYQQHYQEEPLYYQQVKYVEDPWRS</sequence>
<reference evidence="2" key="1">
    <citation type="submission" date="2022-10" db="EMBL/GenBank/DDBJ databases">
        <authorList>
            <person name="Hyden B.L."/>
            <person name="Feng K."/>
            <person name="Yates T."/>
            <person name="Jawdy S."/>
            <person name="Smart L.B."/>
            <person name="Muchero W."/>
        </authorList>
    </citation>
    <scope>NUCLEOTIDE SEQUENCE</scope>
    <source>
        <tissue evidence="2">Shoot tip</tissue>
    </source>
</reference>
<evidence type="ECO:0000313" key="3">
    <source>
        <dbReference type="Proteomes" id="UP001141253"/>
    </source>
</evidence>
<dbReference type="Proteomes" id="UP001141253">
    <property type="component" value="Chromosome 11"/>
</dbReference>
<reference evidence="2" key="2">
    <citation type="journal article" date="2023" name="Int. J. Mol. Sci.">
        <title>De Novo Assembly and Annotation of 11 Diverse Shrub Willow (Salix) Genomes Reveals Novel Gene Organization in Sex-Linked Regions.</title>
        <authorList>
            <person name="Hyden B."/>
            <person name="Feng K."/>
            <person name="Yates T.B."/>
            <person name="Jawdy S."/>
            <person name="Cereghino C."/>
            <person name="Smart L.B."/>
            <person name="Muchero W."/>
        </authorList>
    </citation>
    <scope>NUCLEOTIDE SEQUENCE</scope>
    <source>
        <tissue evidence="2">Shoot tip</tissue>
    </source>
</reference>
<accession>A0ABQ9AFA1</accession>
<dbReference type="PANTHER" id="PTHR33971">
    <property type="entry name" value="OS06G0232000 PROTEIN"/>
    <property type="match status" value="1"/>
</dbReference>
<dbReference type="EMBL" id="JAPFFI010000021">
    <property type="protein sequence ID" value="KAJ6333668.1"/>
    <property type="molecule type" value="Genomic_DNA"/>
</dbReference>
<gene>
    <name evidence="2" type="ORF">OIU77_009524</name>
</gene>
<keyword evidence="3" id="KW-1185">Reference proteome</keyword>